<evidence type="ECO:0000256" key="3">
    <source>
        <dbReference type="ARBA" id="ARBA00022525"/>
    </source>
</evidence>
<keyword evidence="6" id="KW-0446">Lipid-binding</keyword>
<keyword evidence="4 7" id="KW-0732">Signal</keyword>
<dbReference type="Pfam" id="PF05823">
    <property type="entry name" value="Gp-FAR-1"/>
    <property type="match status" value="1"/>
</dbReference>
<evidence type="ECO:0000313" key="9">
    <source>
        <dbReference type="Proteomes" id="UP001196413"/>
    </source>
</evidence>
<dbReference type="InterPro" id="IPR008632">
    <property type="entry name" value="Gp-FAR-1"/>
</dbReference>
<dbReference type="AlphaFoldDB" id="A0AAD5QVX2"/>
<comment type="similarity">
    <text evidence="2">Belongs to the fatty-acid and retinol-binding protein (FARBP) family.</text>
</comment>
<accession>A0AAD5QVX2</accession>
<dbReference type="Gene3D" id="1.20.120.1100">
    <property type="match status" value="1"/>
</dbReference>
<keyword evidence="3" id="KW-0964">Secreted</keyword>
<evidence type="ECO:0000256" key="2">
    <source>
        <dbReference type="ARBA" id="ARBA00006648"/>
    </source>
</evidence>
<reference evidence="8" key="1">
    <citation type="submission" date="2021-06" db="EMBL/GenBank/DDBJ databases">
        <title>Parelaphostrongylus tenuis whole genome reference sequence.</title>
        <authorList>
            <person name="Garwood T.J."/>
            <person name="Larsen P.A."/>
            <person name="Fountain-Jones N.M."/>
            <person name="Garbe J.R."/>
            <person name="Macchietto M.G."/>
            <person name="Kania S.A."/>
            <person name="Gerhold R.W."/>
            <person name="Richards J.E."/>
            <person name="Wolf T.M."/>
        </authorList>
    </citation>
    <scope>NUCLEOTIDE SEQUENCE</scope>
    <source>
        <strain evidence="8">MNPRO001-30</strain>
        <tissue evidence="8">Meninges</tissue>
    </source>
</reference>
<protein>
    <submittedName>
        <fullName evidence="8">Uncharacterized protein</fullName>
    </submittedName>
</protein>
<evidence type="ECO:0000256" key="1">
    <source>
        <dbReference type="ARBA" id="ARBA00004613"/>
    </source>
</evidence>
<dbReference type="EMBL" id="JAHQIW010004777">
    <property type="protein sequence ID" value="KAJ1363624.1"/>
    <property type="molecule type" value="Genomic_DNA"/>
</dbReference>
<evidence type="ECO:0000256" key="5">
    <source>
        <dbReference type="ARBA" id="ARBA00023054"/>
    </source>
</evidence>
<comment type="subcellular location">
    <subcellularLocation>
        <location evidence="1">Secreted</location>
    </subcellularLocation>
</comment>
<gene>
    <name evidence="8" type="ORF">KIN20_023532</name>
</gene>
<keyword evidence="9" id="KW-1185">Reference proteome</keyword>
<keyword evidence="5" id="KW-0175">Coiled coil</keyword>
<organism evidence="8 9">
    <name type="scientific">Parelaphostrongylus tenuis</name>
    <name type="common">Meningeal worm</name>
    <dbReference type="NCBI Taxonomy" id="148309"/>
    <lineage>
        <taxon>Eukaryota</taxon>
        <taxon>Metazoa</taxon>
        <taxon>Ecdysozoa</taxon>
        <taxon>Nematoda</taxon>
        <taxon>Chromadorea</taxon>
        <taxon>Rhabditida</taxon>
        <taxon>Rhabditina</taxon>
        <taxon>Rhabditomorpha</taxon>
        <taxon>Strongyloidea</taxon>
        <taxon>Metastrongylidae</taxon>
        <taxon>Parelaphostrongylus</taxon>
    </lineage>
</organism>
<feature type="signal peptide" evidence="7">
    <location>
        <begin position="1"/>
        <end position="17"/>
    </location>
</feature>
<evidence type="ECO:0000313" key="8">
    <source>
        <dbReference type="EMBL" id="KAJ1363624.1"/>
    </source>
</evidence>
<evidence type="ECO:0000256" key="7">
    <source>
        <dbReference type="SAM" id="SignalP"/>
    </source>
</evidence>
<dbReference type="Proteomes" id="UP001196413">
    <property type="component" value="Unassembled WGS sequence"/>
</dbReference>
<evidence type="ECO:0000256" key="4">
    <source>
        <dbReference type="ARBA" id="ARBA00022729"/>
    </source>
</evidence>
<name>A0AAD5QVX2_PARTN</name>
<sequence length="223" mass="26075">MIMKLIVISLLIASVTAFPSEDNVTMEILNNTIERIKGNPKSVADYVLQPLLNMTEVEKQQILDLINKIVRGEIENITDSEEMLRIVVEEAPAFAAKAESMFDNFKWRFEKLDDQGKSFMRKLEKTWYLATYVPDDDTFFRKLRQLKGEIFTDVQKFTPETWKSLEELFPEHVRNYQMYSRRMVVTRRSMNNRTPLINMVITESPEMLNAENSYSKELASIKG</sequence>
<dbReference type="GO" id="GO:0005576">
    <property type="term" value="C:extracellular region"/>
    <property type="evidence" value="ECO:0007669"/>
    <property type="project" value="UniProtKB-SubCell"/>
</dbReference>
<proteinExistence type="inferred from homology"/>
<dbReference type="GO" id="GO:0008289">
    <property type="term" value="F:lipid binding"/>
    <property type="evidence" value="ECO:0007669"/>
    <property type="project" value="UniProtKB-KW"/>
</dbReference>
<evidence type="ECO:0000256" key="6">
    <source>
        <dbReference type="ARBA" id="ARBA00023121"/>
    </source>
</evidence>
<comment type="caution">
    <text evidence="8">The sequence shown here is derived from an EMBL/GenBank/DDBJ whole genome shotgun (WGS) entry which is preliminary data.</text>
</comment>
<feature type="chain" id="PRO_5042168497" evidence="7">
    <location>
        <begin position="18"/>
        <end position="223"/>
    </location>
</feature>